<dbReference type="AlphaFoldDB" id="F3QR25"/>
<dbReference type="EMBL" id="AFBR01000020">
    <property type="protein sequence ID" value="EGG56279.1"/>
    <property type="molecule type" value="Genomic_DNA"/>
</dbReference>
<dbReference type="Proteomes" id="UP000005546">
    <property type="component" value="Unassembled WGS sequence"/>
</dbReference>
<gene>
    <name evidence="1" type="ORF">HMPREF9442_00622</name>
</gene>
<accession>F3QR25</accession>
<evidence type="ECO:0000313" key="2">
    <source>
        <dbReference type="Proteomes" id="UP000005546"/>
    </source>
</evidence>
<reference evidence="1 2" key="1">
    <citation type="submission" date="2011-02" db="EMBL/GenBank/DDBJ databases">
        <authorList>
            <person name="Weinstock G."/>
            <person name="Sodergren E."/>
            <person name="Clifton S."/>
            <person name="Fulton L."/>
            <person name="Fulton B."/>
            <person name="Courtney L."/>
            <person name="Fronick C."/>
            <person name="Harrison M."/>
            <person name="Strong C."/>
            <person name="Farmer C."/>
            <person name="Delahaunty K."/>
            <person name="Markovic C."/>
            <person name="Hall O."/>
            <person name="Minx P."/>
            <person name="Tomlinson C."/>
            <person name="Mitreva M."/>
            <person name="Hou S."/>
            <person name="Chen J."/>
            <person name="Wollam A."/>
            <person name="Pepin K.H."/>
            <person name="Johnson M."/>
            <person name="Bhonagiri V."/>
            <person name="Zhang X."/>
            <person name="Suruliraj S."/>
            <person name="Warren W."/>
            <person name="Chinwalla A."/>
            <person name="Mardis E.R."/>
            <person name="Wilson R.K."/>
        </authorList>
    </citation>
    <scope>NUCLEOTIDE SEQUENCE [LARGE SCALE GENOMIC DNA]</scope>
    <source>
        <strain evidence="1 2">YIT 11841</strain>
    </source>
</reference>
<name>F3QR25_9BACT</name>
<protein>
    <submittedName>
        <fullName evidence="1">Uncharacterized protein</fullName>
    </submittedName>
</protein>
<comment type="caution">
    <text evidence="1">The sequence shown here is derived from an EMBL/GenBank/DDBJ whole genome shotgun (WGS) entry which is preliminary data.</text>
</comment>
<organism evidence="1 2">
    <name type="scientific">Paraprevotella xylaniphila YIT 11841</name>
    <dbReference type="NCBI Taxonomy" id="762982"/>
    <lineage>
        <taxon>Bacteria</taxon>
        <taxon>Pseudomonadati</taxon>
        <taxon>Bacteroidota</taxon>
        <taxon>Bacteroidia</taxon>
        <taxon>Bacteroidales</taxon>
        <taxon>Prevotellaceae</taxon>
        <taxon>Paraprevotella</taxon>
    </lineage>
</organism>
<dbReference type="STRING" id="762982.HMPREF9442_00622"/>
<evidence type="ECO:0000313" key="1">
    <source>
        <dbReference type="EMBL" id="EGG56279.1"/>
    </source>
</evidence>
<proteinExistence type="predicted"/>
<sequence>MTNPNYLITINHYEITEFVFGDALLRGGFSFGLFRSVSGASGEAVSGCV</sequence>
<keyword evidence="2" id="KW-1185">Reference proteome</keyword>
<dbReference type="HOGENOM" id="CLU_3138806_0_0_10"/>